<feature type="chain" id="PRO_5008378749" description="DUF2959 domain-containing protein" evidence="2">
    <location>
        <begin position="24"/>
        <end position="215"/>
    </location>
</feature>
<dbReference type="InterPro" id="IPR021342">
    <property type="entry name" value="DUF2959"/>
</dbReference>
<evidence type="ECO:0008006" key="5">
    <source>
        <dbReference type="Google" id="ProtNLM"/>
    </source>
</evidence>
<evidence type="ECO:0000313" key="4">
    <source>
        <dbReference type="Proteomes" id="UP000092627"/>
    </source>
</evidence>
<evidence type="ECO:0000256" key="2">
    <source>
        <dbReference type="SAM" id="SignalP"/>
    </source>
</evidence>
<dbReference type="RefSeq" id="WP_067205344.1">
    <property type="nucleotide sequence ID" value="NZ_FLOC01000002.1"/>
</dbReference>
<sequence length="215" mass="24162">MKSLAIKAAGALLLMSLAGCQTAYYGAMEKIGIDKRDILVDRVENVRDSQQDSQEEFQSAYQRLVMLTDFDGGDLEDVYDDLNDDYESSKSAAERVSQRIDEVEDVAEDLFDEWEDELNQYTNAKLRRASEAKLNDTKRQFNQMLRSMHQAESKMAPVLATLNDNVLYLKHNLNAAAVSAIKGEFANLKTDISGLISDMSKAIDESNQFIATLKQ</sequence>
<dbReference type="AlphaFoldDB" id="A0A1A8T3D5"/>
<keyword evidence="2" id="KW-0732">Signal</keyword>
<dbReference type="PROSITE" id="PS51257">
    <property type="entry name" value="PROKAR_LIPOPROTEIN"/>
    <property type="match status" value="1"/>
</dbReference>
<dbReference type="Proteomes" id="UP000092627">
    <property type="component" value="Unassembled WGS sequence"/>
</dbReference>
<feature type="coiled-coil region" evidence="1">
    <location>
        <begin position="79"/>
        <end position="154"/>
    </location>
</feature>
<dbReference type="OrthoDB" id="9780401at2"/>
<keyword evidence="1" id="KW-0175">Coiled coil</keyword>
<dbReference type="STRING" id="295068.MAQ5080_00487"/>
<feature type="signal peptide" evidence="2">
    <location>
        <begin position="1"/>
        <end position="23"/>
    </location>
</feature>
<dbReference type="Pfam" id="PF11172">
    <property type="entry name" value="DUF2959"/>
    <property type="match status" value="1"/>
</dbReference>
<dbReference type="EMBL" id="FLOC01000002">
    <property type="protein sequence ID" value="SBS26321.1"/>
    <property type="molecule type" value="Genomic_DNA"/>
</dbReference>
<evidence type="ECO:0000256" key="1">
    <source>
        <dbReference type="SAM" id="Coils"/>
    </source>
</evidence>
<evidence type="ECO:0000313" key="3">
    <source>
        <dbReference type="EMBL" id="SBS26321.1"/>
    </source>
</evidence>
<reference evidence="3 4" key="1">
    <citation type="submission" date="2016-06" db="EMBL/GenBank/DDBJ databases">
        <authorList>
            <person name="Kjaerup R.B."/>
            <person name="Dalgaard T.S."/>
            <person name="Juul-Madsen H.R."/>
        </authorList>
    </citation>
    <scope>NUCLEOTIDE SEQUENCE [LARGE SCALE GENOMIC DNA]</scope>
    <source>
        <strain evidence="3 4">CECT 5080</strain>
    </source>
</reference>
<protein>
    <recommendedName>
        <fullName evidence="5">DUF2959 domain-containing protein</fullName>
    </recommendedName>
</protein>
<accession>A0A1A8T3D5</accession>
<name>A0A1A8T3D5_9GAMM</name>
<keyword evidence="4" id="KW-1185">Reference proteome</keyword>
<gene>
    <name evidence="3" type="ORF">MAQ5080_00487</name>
</gene>
<proteinExistence type="predicted"/>
<organism evidence="3 4">
    <name type="scientific">Marinomonas aquimarina</name>
    <dbReference type="NCBI Taxonomy" id="295068"/>
    <lineage>
        <taxon>Bacteria</taxon>
        <taxon>Pseudomonadati</taxon>
        <taxon>Pseudomonadota</taxon>
        <taxon>Gammaproteobacteria</taxon>
        <taxon>Oceanospirillales</taxon>
        <taxon>Oceanospirillaceae</taxon>
        <taxon>Marinomonas</taxon>
    </lineage>
</organism>